<dbReference type="Gene3D" id="1.10.3290.10">
    <property type="entry name" value="Fido-like domain"/>
    <property type="match status" value="1"/>
</dbReference>
<accession>A0AAU7W8X1</accession>
<name>A0AAU7W8X1_9MICO</name>
<dbReference type="InterPro" id="IPR036597">
    <property type="entry name" value="Fido-like_dom_sf"/>
</dbReference>
<evidence type="ECO:0000256" key="2">
    <source>
        <dbReference type="PIRSR" id="PIRSR640198-2"/>
    </source>
</evidence>
<dbReference type="EMBL" id="CP158374">
    <property type="protein sequence ID" value="XBX82354.1"/>
    <property type="molecule type" value="Genomic_DNA"/>
</dbReference>
<reference evidence="4" key="1">
    <citation type="submission" date="2024-05" db="EMBL/GenBank/DDBJ databases">
        <authorList>
            <person name="Yu L."/>
        </authorList>
    </citation>
    <scope>NUCLEOTIDE SEQUENCE</scope>
    <source>
        <strain evidence="4">G08B096</strain>
    </source>
</reference>
<proteinExistence type="predicted"/>
<keyword evidence="2" id="KW-0547">Nucleotide-binding</keyword>
<feature type="binding site" evidence="2">
    <location>
        <begin position="250"/>
        <end position="257"/>
    </location>
    <ligand>
        <name>ATP</name>
        <dbReference type="ChEBI" id="CHEBI:30616"/>
    </ligand>
</feature>
<dbReference type="PROSITE" id="PS51459">
    <property type="entry name" value="FIDO"/>
    <property type="match status" value="1"/>
</dbReference>
<dbReference type="PANTHER" id="PTHR13504">
    <property type="entry name" value="FIDO DOMAIN-CONTAINING PROTEIN DDB_G0283145"/>
    <property type="match status" value="1"/>
</dbReference>
<dbReference type="AlphaFoldDB" id="A0AAU7W8X1"/>
<dbReference type="InterPro" id="IPR003812">
    <property type="entry name" value="Fido"/>
</dbReference>
<dbReference type="PANTHER" id="PTHR13504:SF38">
    <property type="entry name" value="FIDO DOMAIN-CONTAINING PROTEIN"/>
    <property type="match status" value="1"/>
</dbReference>
<gene>
    <name evidence="4" type="ORF">ABIQ69_00120</name>
</gene>
<dbReference type="Pfam" id="PF02661">
    <property type="entry name" value="Fic"/>
    <property type="match status" value="1"/>
</dbReference>
<dbReference type="RefSeq" id="WP_350348373.1">
    <property type="nucleotide sequence ID" value="NZ_CP158374.1"/>
</dbReference>
<sequence>MPADRISAAELSSTVPWPALGSEEYSWAPRAPEIHSNAEVRRQTGQYFAAVPPKIAELDVSLSAVEARDLEESTAALVAFDNHAQKTLGLDSPALGPMSAILLRTESASSSQIEQLTTSAKQLALAEIEEIGARGSRTNARTVIGNVRAMEAALALSEQVSAEAILAMHQELLRHQFGFEDEAGRFRREQVWIGGDHAGPIGADFVAPHHDRVPAAIDDLISFIDRVDIPVLAQVAISHAQFETIHPFVDGNGRTGRALAQSVIRNKRLVTSTTVPISAGLLADTERYFDALGAYRVGDAGPIVRAFTDASRLAAFTGTQLVNELAEQLELAREKLRGVRADAAAWKLLPTLIGQPVVNTRHLQRRLGMTEASALRALATLVEREVLVERTGYGRNRVWQHSGIIAVLDEYAAGIRRRAQRRG</sequence>
<keyword evidence="2" id="KW-0067">ATP-binding</keyword>
<protein>
    <submittedName>
        <fullName evidence="4">Fic family protein</fullName>
    </submittedName>
</protein>
<evidence type="ECO:0000313" key="4">
    <source>
        <dbReference type="EMBL" id="XBX82354.1"/>
    </source>
</evidence>
<evidence type="ECO:0000256" key="1">
    <source>
        <dbReference type="PIRSR" id="PIRSR640198-1"/>
    </source>
</evidence>
<dbReference type="SUPFAM" id="SSF140931">
    <property type="entry name" value="Fic-like"/>
    <property type="match status" value="1"/>
</dbReference>
<organism evidence="4">
    <name type="scientific">Agromyces sp. G08B096</name>
    <dbReference type="NCBI Taxonomy" id="3156399"/>
    <lineage>
        <taxon>Bacteria</taxon>
        <taxon>Bacillati</taxon>
        <taxon>Actinomycetota</taxon>
        <taxon>Actinomycetes</taxon>
        <taxon>Micrococcales</taxon>
        <taxon>Microbacteriaceae</taxon>
        <taxon>Agromyces</taxon>
    </lineage>
</organism>
<feature type="domain" description="Fido" evidence="3">
    <location>
        <begin position="160"/>
        <end position="309"/>
    </location>
</feature>
<dbReference type="GO" id="GO:0005524">
    <property type="term" value="F:ATP binding"/>
    <property type="evidence" value="ECO:0007669"/>
    <property type="project" value="UniProtKB-KW"/>
</dbReference>
<dbReference type="InterPro" id="IPR040198">
    <property type="entry name" value="Fido_containing"/>
</dbReference>
<evidence type="ECO:0000259" key="3">
    <source>
        <dbReference type="PROSITE" id="PS51459"/>
    </source>
</evidence>
<feature type="active site" evidence="1">
    <location>
        <position position="246"/>
    </location>
</feature>